<keyword evidence="1" id="KW-1133">Transmembrane helix</keyword>
<gene>
    <name evidence="2" type="ORF">GLAREA_01235</name>
</gene>
<organism evidence="2 3">
    <name type="scientific">Glarea lozoyensis (strain ATCC 20868 / MF5171)</name>
    <dbReference type="NCBI Taxonomy" id="1116229"/>
    <lineage>
        <taxon>Eukaryota</taxon>
        <taxon>Fungi</taxon>
        <taxon>Dikarya</taxon>
        <taxon>Ascomycota</taxon>
        <taxon>Pezizomycotina</taxon>
        <taxon>Leotiomycetes</taxon>
        <taxon>Helotiales</taxon>
        <taxon>Helotiaceae</taxon>
        <taxon>Glarea</taxon>
    </lineage>
</organism>
<sequence>MSDTSSPRISFAESASAVALSNYQSAFTSLNNSHHSVPLPLDNSVYYVKVVIHKAKSSFVLSYLAILASSTGEDVFLALRQLYERENKSCRVMRGIRRFFWNTVVETATISNLSPSFLESQNLSVEVLIDTRVNSAEFTAAYQNPSSLHASGPFVLDRPTLITSSPSREVLLLATKLNKRSVAFGIGAAAGMSVCVGIVAGLVWNSGELGVQTATGLLTGISVFGGLLLWISK</sequence>
<keyword evidence="1" id="KW-0472">Membrane</keyword>
<keyword evidence="3" id="KW-1185">Reference proteome</keyword>
<keyword evidence="1" id="KW-0812">Transmembrane</keyword>
<evidence type="ECO:0000256" key="1">
    <source>
        <dbReference type="SAM" id="Phobius"/>
    </source>
</evidence>
<dbReference type="KEGG" id="glz:GLAREA_01235"/>
<proteinExistence type="predicted"/>
<name>S3DFB3_GLAL2</name>
<dbReference type="HOGENOM" id="CLU_1190018_0_0_1"/>
<accession>S3DFB3</accession>
<feature type="transmembrane region" description="Helical" evidence="1">
    <location>
        <begin position="210"/>
        <end position="231"/>
    </location>
</feature>
<feature type="transmembrane region" description="Helical" evidence="1">
    <location>
        <begin position="182"/>
        <end position="204"/>
    </location>
</feature>
<dbReference type="GeneID" id="19460293"/>
<protein>
    <recommendedName>
        <fullName evidence="4">Transmembrane protein</fullName>
    </recommendedName>
</protein>
<evidence type="ECO:0008006" key="4">
    <source>
        <dbReference type="Google" id="ProtNLM"/>
    </source>
</evidence>
<dbReference type="RefSeq" id="XP_008086642.1">
    <property type="nucleotide sequence ID" value="XM_008088451.1"/>
</dbReference>
<dbReference type="AlphaFoldDB" id="S3DFB3"/>
<evidence type="ECO:0000313" key="3">
    <source>
        <dbReference type="Proteomes" id="UP000016922"/>
    </source>
</evidence>
<dbReference type="OMA" id="SIWITHE"/>
<evidence type="ECO:0000313" key="2">
    <source>
        <dbReference type="EMBL" id="EPE25323.1"/>
    </source>
</evidence>
<reference evidence="2 3" key="1">
    <citation type="journal article" date="2013" name="BMC Genomics">
        <title>Genomics-driven discovery of the pneumocandin biosynthetic gene cluster in the fungus Glarea lozoyensis.</title>
        <authorList>
            <person name="Chen L."/>
            <person name="Yue Q."/>
            <person name="Zhang X."/>
            <person name="Xiang M."/>
            <person name="Wang C."/>
            <person name="Li S."/>
            <person name="Che Y."/>
            <person name="Ortiz-Lopez F.J."/>
            <person name="Bills G.F."/>
            <person name="Liu X."/>
            <person name="An Z."/>
        </authorList>
    </citation>
    <scope>NUCLEOTIDE SEQUENCE [LARGE SCALE GENOMIC DNA]</scope>
    <source>
        <strain evidence="3">ATCC 20868 / MF5171</strain>
    </source>
</reference>
<dbReference type="EMBL" id="KE145371">
    <property type="protein sequence ID" value="EPE25323.1"/>
    <property type="molecule type" value="Genomic_DNA"/>
</dbReference>
<dbReference type="Proteomes" id="UP000016922">
    <property type="component" value="Unassembled WGS sequence"/>
</dbReference>